<evidence type="ECO:0000313" key="4">
    <source>
        <dbReference type="Proteomes" id="UP000001018"/>
    </source>
</evidence>
<dbReference type="PANTHER" id="PTHR43884">
    <property type="entry name" value="ACYL-COA DEHYDROGENASE"/>
    <property type="match status" value="1"/>
</dbReference>
<dbReference type="InterPro" id="IPR036250">
    <property type="entry name" value="AcylCo_DH-like_C"/>
</dbReference>
<evidence type="ECO:0000313" key="3">
    <source>
        <dbReference type="EMBL" id="AAY80465.1"/>
    </source>
</evidence>
<dbReference type="SUPFAM" id="SSF47203">
    <property type="entry name" value="Acyl-CoA dehydrogenase C-terminal domain-like"/>
    <property type="match status" value="1"/>
</dbReference>
<feature type="domain" description="Acyl-CoA dehydrogenase/oxidase C-terminal" evidence="2">
    <location>
        <begin position="178"/>
        <end position="292"/>
    </location>
</feature>
<evidence type="ECO:0000259" key="2">
    <source>
        <dbReference type="Pfam" id="PF00441"/>
    </source>
</evidence>
<evidence type="ECO:0000256" key="1">
    <source>
        <dbReference type="ARBA" id="ARBA00022630"/>
    </source>
</evidence>
<dbReference type="Pfam" id="PF00441">
    <property type="entry name" value="Acyl-CoA_dh_1"/>
    <property type="match status" value="1"/>
</dbReference>
<protein>
    <submittedName>
        <fullName evidence="3">Acyl-CoA dehydrogenase</fullName>
    </submittedName>
</protein>
<dbReference type="Proteomes" id="UP000001018">
    <property type="component" value="Chromosome"/>
</dbReference>
<dbReference type="KEGG" id="sai:Saci_1113"/>
<dbReference type="AlphaFoldDB" id="Q4J9R5"/>
<reference evidence="3 4" key="1">
    <citation type="journal article" date="2005" name="J. Bacteriol.">
        <title>The genome of Sulfolobus acidocaldarius, a model organism of the Crenarchaeota.</title>
        <authorList>
            <person name="Chen L."/>
            <person name="Brugger K."/>
            <person name="Skovgaard M."/>
            <person name="Redder P."/>
            <person name="She Q."/>
            <person name="Torarinsson E."/>
            <person name="Greve B."/>
            <person name="Awayez M."/>
            <person name="Zibat A."/>
            <person name="Klenk H.-P."/>
            <person name="Garrett R.A."/>
        </authorList>
    </citation>
    <scope>NUCLEOTIDE SEQUENCE [LARGE SCALE GENOMIC DNA]</scope>
    <source>
        <strain evidence="4">ATCC 33909 / DSM 639 / JCM 8929 / NBRC 15157 / NCIMB 11770</strain>
    </source>
</reference>
<sequence>MVNPMLLDPTFEMSDDVKLILGSIKELLDSKWDTKKFRSVLEGNKELTEQLWKDIIKLEILPYISNSPLRDAVIINELIGSKLLPGIIASSVVASRGIKSKDILDKLFSGEVKIAVSDSNYVPGADQADLILIDNTIVKRKDAELKSFNSLDNSMKINEVKHNAGENVQVNNAEISILFASQMLGHGQEVLNMAVKYSKERIAFGKPIGSYQAIKHRVVNDAVDVELVRSIILEASDNIKYVWLAKELANKKIPKVILSGIQVHGGIGFTDDMDIHLHLKRSLTLSKIYNGKVDISEFLQSL</sequence>
<keyword evidence="1" id="KW-0285">Flavoprotein</keyword>
<accession>Q4J9R5</accession>
<dbReference type="STRING" id="330779.Saci_1113"/>
<dbReference type="HOGENOM" id="CLU_1044352_0_0_2"/>
<dbReference type="Gene3D" id="1.20.140.10">
    <property type="entry name" value="Butyryl-CoA Dehydrogenase, subunit A, domain 3"/>
    <property type="match status" value="1"/>
</dbReference>
<dbReference type="PANTHER" id="PTHR43884:SF12">
    <property type="entry name" value="ISOVALERYL-COA DEHYDROGENASE, MITOCHONDRIAL-RELATED"/>
    <property type="match status" value="1"/>
</dbReference>
<organism evidence="3 4">
    <name type="scientific">Sulfolobus acidocaldarius (strain ATCC 33909 / DSM 639 / JCM 8929 / NBRC 15157 / NCIMB 11770)</name>
    <dbReference type="NCBI Taxonomy" id="330779"/>
    <lineage>
        <taxon>Archaea</taxon>
        <taxon>Thermoproteota</taxon>
        <taxon>Thermoprotei</taxon>
        <taxon>Sulfolobales</taxon>
        <taxon>Sulfolobaceae</taxon>
        <taxon>Sulfolobus</taxon>
    </lineage>
</organism>
<dbReference type="eggNOG" id="arCOG01707">
    <property type="taxonomic scope" value="Archaea"/>
</dbReference>
<name>Q4J9R5_SULAC</name>
<dbReference type="InterPro" id="IPR009075">
    <property type="entry name" value="AcylCo_DH/oxidase_C"/>
</dbReference>
<dbReference type="PATRIC" id="fig|330779.12.peg.1076"/>
<proteinExistence type="predicted"/>
<keyword evidence="4" id="KW-1185">Reference proteome</keyword>
<dbReference type="GO" id="GO:0003995">
    <property type="term" value="F:acyl-CoA dehydrogenase activity"/>
    <property type="evidence" value="ECO:0007669"/>
    <property type="project" value="TreeGrafter"/>
</dbReference>
<dbReference type="EMBL" id="CP000077">
    <property type="protein sequence ID" value="AAY80465.1"/>
    <property type="molecule type" value="Genomic_DNA"/>
</dbReference>
<gene>
    <name evidence="3" type="ordered locus">Saci_1113</name>
</gene>